<dbReference type="InterPro" id="IPR057597">
    <property type="entry name" value="ALE2_N"/>
</dbReference>
<keyword evidence="5" id="KW-0325">Glycoprotein</keyword>
<dbReference type="FunFam" id="2.40.70.10:FF:000025">
    <property type="entry name" value="Aspartyl protease family protein"/>
    <property type="match status" value="1"/>
</dbReference>
<dbReference type="InterPro" id="IPR033121">
    <property type="entry name" value="PEPTIDASE_A1"/>
</dbReference>
<feature type="chain" id="PRO_5043586212" description="Peptidase A1 domain-containing protein" evidence="9">
    <location>
        <begin position="27"/>
        <end position="630"/>
    </location>
</feature>
<proteinExistence type="inferred from homology"/>
<evidence type="ECO:0000256" key="5">
    <source>
        <dbReference type="ARBA" id="ARBA00023180"/>
    </source>
</evidence>
<dbReference type="FunFam" id="2.40.70.10:FF:000030">
    <property type="entry name" value="Eukaryotic aspartyl protease family protein"/>
    <property type="match status" value="1"/>
</dbReference>
<name>A0AAV8R3Y4_ENSVE</name>
<sequence>MARSRDRGAAASFFLFLLFLAVGAAGTPESSLQALSVSGGRPNLVLPLVLYRANSTRRSAVARRFLGRQLTASARMRLHDDLLTNGYYTARLFIGTPPQEFALIVDSGSTVTYVPCSTCEQCGNHQDPRFQPDLSSTYEPVKCNVDCTCDKEQKQCVYERQYAEMSSSSGVLGEDLISFGKESELKPQRAVFGCENSETGDLFSQHADGIIGLGRGQLSIMDQLVEKGVISDSFSLCYGGMDIGGGAMVLGEITPPPDMVFSRSDPVRSPYYNIELKEIDVDGKPLQLDPKIFDSRHGTVLDSGTTYAYLPEEAFIAFRDAIMSKLSLKQIPGPDPNYKDICFSGAGSDVSELSKFFPKVEMVFGNGEKLSLSPENYLFRHSKVSGAYCLGIFQNGKDLTTLLGGIIVRNTLVSYDRQNEKIGFWKTNCSVLWERLHIGGVPSPAPSENTLETMNDSPAPSPSVLFDHFEIGLITFDMTLNITYAKLLPHTEELAELIAHELEVDKNQVHLINITSKGNHTLMRWAIFPAGSSNFFSNTTVMDIISRLTEHRVHLPEDFGSYQLVEWNVEPPSRRTWWQRHTVALLVGVSMVILLSFTALLALYIWRRNKRPGQYRPVDSPLPEQELQPL</sequence>
<evidence type="ECO:0000256" key="1">
    <source>
        <dbReference type="ARBA" id="ARBA00007447"/>
    </source>
</evidence>
<dbReference type="EMBL" id="JAQQAF010000005">
    <property type="protein sequence ID" value="KAJ8485789.1"/>
    <property type="molecule type" value="Genomic_DNA"/>
</dbReference>
<evidence type="ECO:0000259" key="10">
    <source>
        <dbReference type="PROSITE" id="PS51767"/>
    </source>
</evidence>
<dbReference type="InterPro" id="IPR021109">
    <property type="entry name" value="Peptidase_aspartic_dom_sf"/>
</dbReference>
<dbReference type="PROSITE" id="PS51767">
    <property type="entry name" value="PEPTIDASE_A1"/>
    <property type="match status" value="1"/>
</dbReference>
<evidence type="ECO:0000256" key="6">
    <source>
        <dbReference type="PIRSR" id="PIRSR601461-1"/>
    </source>
</evidence>
<feature type="active site" evidence="6">
    <location>
        <position position="106"/>
    </location>
</feature>
<keyword evidence="12" id="KW-1185">Reference proteome</keyword>
<dbReference type="AlphaFoldDB" id="A0AAV8R3Y4"/>
<reference evidence="11 12" key="1">
    <citation type="submission" date="2022-12" db="EMBL/GenBank/DDBJ databases">
        <title>Chromosome-scale assembly of the Ensete ventricosum genome.</title>
        <authorList>
            <person name="Dussert Y."/>
            <person name="Stocks J."/>
            <person name="Wendawek A."/>
            <person name="Woldeyes F."/>
            <person name="Nichols R.A."/>
            <person name="Borrell J.S."/>
        </authorList>
    </citation>
    <scope>NUCLEOTIDE SEQUENCE [LARGE SCALE GENOMIC DNA]</scope>
    <source>
        <strain evidence="12">cv. Maze</strain>
        <tissue evidence="11">Seeds</tissue>
    </source>
</reference>
<feature type="signal peptide" evidence="9">
    <location>
        <begin position="1"/>
        <end position="26"/>
    </location>
</feature>
<dbReference type="GO" id="GO:0006508">
    <property type="term" value="P:proteolysis"/>
    <property type="evidence" value="ECO:0007669"/>
    <property type="project" value="UniProtKB-KW"/>
</dbReference>
<evidence type="ECO:0000256" key="3">
    <source>
        <dbReference type="ARBA" id="ARBA00022750"/>
    </source>
</evidence>
<dbReference type="Gene3D" id="2.40.70.10">
    <property type="entry name" value="Acid Proteases"/>
    <property type="match status" value="2"/>
</dbReference>
<evidence type="ECO:0000256" key="9">
    <source>
        <dbReference type="SAM" id="SignalP"/>
    </source>
</evidence>
<feature type="active site" evidence="6">
    <location>
        <position position="302"/>
    </location>
</feature>
<keyword evidence="8" id="KW-0472">Membrane</keyword>
<gene>
    <name evidence="11" type="ORF">OPV22_018274</name>
</gene>
<feature type="transmembrane region" description="Helical" evidence="8">
    <location>
        <begin position="583"/>
        <end position="606"/>
    </location>
</feature>
<dbReference type="Proteomes" id="UP001222027">
    <property type="component" value="Unassembled WGS sequence"/>
</dbReference>
<evidence type="ECO:0000256" key="4">
    <source>
        <dbReference type="ARBA" id="ARBA00022801"/>
    </source>
</evidence>
<dbReference type="InterPro" id="IPR001461">
    <property type="entry name" value="Aspartic_peptidase_A1"/>
</dbReference>
<keyword evidence="4 7" id="KW-0378">Hydrolase</keyword>
<dbReference type="GO" id="GO:0004190">
    <property type="term" value="F:aspartic-type endopeptidase activity"/>
    <property type="evidence" value="ECO:0007669"/>
    <property type="project" value="UniProtKB-KW"/>
</dbReference>
<dbReference type="PANTHER" id="PTHR13683">
    <property type="entry name" value="ASPARTYL PROTEASES"/>
    <property type="match status" value="1"/>
</dbReference>
<dbReference type="PRINTS" id="PR00792">
    <property type="entry name" value="PEPSIN"/>
</dbReference>
<evidence type="ECO:0000256" key="8">
    <source>
        <dbReference type="SAM" id="Phobius"/>
    </source>
</evidence>
<keyword evidence="2 7" id="KW-0645">Protease</keyword>
<dbReference type="PANTHER" id="PTHR13683:SF817">
    <property type="entry name" value="OS07G0592200 PROTEIN"/>
    <property type="match status" value="1"/>
</dbReference>
<organism evidence="11 12">
    <name type="scientific">Ensete ventricosum</name>
    <name type="common">Abyssinian banana</name>
    <name type="synonym">Musa ensete</name>
    <dbReference type="NCBI Taxonomy" id="4639"/>
    <lineage>
        <taxon>Eukaryota</taxon>
        <taxon>Viridiplantae</taxon>
        <taxon>Streptophyta</taxon>
        <taxon>Embryophyta</taxon>
        <taxon>Tracheophyta</taxon>
        <taxon>Spermatophyta</taxon>
        <taxon>Magnoliopsida</taxon>
        <taxon>Liliopsida</taxon>
        <taxon>Zingiberales</taxon>
        <taxon>Musaceae</taxon>
        <taxon>Ensete</taxon>
    </lineage>
</organism>
<evidence type="ECO:0000313" key="11">
    <source>
        <dbReference type="EMBL" id="KAJ8485789.1"/>
    </source>
</evidence>
<comment type="caution">
    <text evidence="11">The sequence shown here is derived from an EMBL/GenBank/DDBJ whole genome shotgun (WGS) entry which is preliminary data.</text>
</comment>
<dbReference type="InterPro" id="IPR032861">
    <property type="entry name" value="TAXi_N"/>
</dbReference>
<dbReference type="SUPFAM" id="SSF50630">
    <property type="entry name" value="Acid proteases"/>
    <property type="match status" value="1"/>
</dbReference>
<keyword evidence="8" id="KW-1133">Transmembrane helix</keyword>
<keyword evidence="8" id="KW-0812">Transmembrane</keyword>
<evidence type="ECO:0000313" key="12">
    <source>
        <dbReference type="Proteomes" id="UP001222027"/>
    </source>
</evidence>
<evidence type="ECO:0000256" key="7">
    <source>
        <dbReference type="RuleBase" id="RU000454"/>
    </source>
</evidence>
<dbReference type="InterPro" id="IPR032799">
    <property type="entry name" value="TAXi_C"/>
</dbReference>
<protein>
    <recommendedName>
        <fullName evidence="10">Peptidase A1 domain-containing protein</fullName>
    </recommendedName>
</protein>
<feature type="domain" description="Peptidase A1" evidence="10">
    <location>
        <begin position="88"/>
        <end position="425"/>
    </location>
</feature>
<dbReference type="InterPro" id="IPR034161">
    <property type="entry name" value="Pepsin-like_plant"/>
</dbReference>
<dbReference type="PROSITE" id="PS00141">
    <property type="entry name" value="ASP_PROTEASE"/>
    <property type="match status" value="1"/>
</dbReference>
<evidence type="ECO:0000256" key="2">
    <source>
        <dbReference type="ARBA" id="ARBA00022670"/>
    </source>
</evidence>
<keyword evidence="3 7" id="KW-0064">Aspartyl protease</keyword>
<dbReference type="Pfam" id="PF23180">
    <property type="entry name" value="ALE2_N"/>
    <property type="match status" value="1"/>
</dbReference>
<dbReference type="Pfam" id="PF14541">
    <property type="entry name" value="TAXi_C"/>
    <property type="match status" value="1"/>
</dbReference>
<dbReference type="Pfam" id="PF14543">
    <property type="entry name" value="TAXi_N"/>
    <property type="match status" value="1"/>
</dbReference>
<dbReference type="CDD" id="cd05476">
    <property type="entry name" value="pepsin_A_like_plant"/>
    <property type="match status" value="1"/>
</dbReference>
<dbReference type="InterPro" id="IPR001969">
    <property type="entry name" value="Aspartic_peptidase_AS"/>
</dbReference>
<keyword evidence="9" id="KW-0732">Signal</keyword>
<comment type="similarity">
    <text evidence="1 7">Belongs to the peptidase A1 family.</text>
</comment>
<accession>A0AAV8R3Y4</accession>